<accession>A0A9W9VC91</accession>
<keyword evidence="2" id="KW-1185">Reference proteome</keyword>
<proteinExistence type="predicted"/>
<dbReference type="Proteomes" id="UP001147752">
    <property type="component" value="Unassembled WGS sequence"/>
</dbReference>
<comment type="caution">
    <text evidence="1">The sequence shown here is derived from an EMBL/GenBank/DDBJ whole genome shotgun (WGS) entry which is preliminary data.</text>
</comment>
<dbReference type="EMBL" id="JAPZBT010000002">
    <property type="protein sequence ID" value="KAJ5374141.1"/>
    <property type="molecule type" value="Genomic_DNA"/>
</dbReference>
<dbReference type="PANTHER" id="PTHR39697:SF2">
    <property type="entry name" value="CYANOVIRIN-N DOMAIN-CONTAINING PROTEIN"/>
    <property type="match status" value="1"/>
</dbReference>
<protein>
    <recommendedName>
        <fullName evidence="3">Ricin B lectin domain-containing protein</fullName>
    </recommendedName>
</protein>
<dbReference type="PANTHER" id="PTHR39697">
    <property type="entry name" value="RICIN B LECTIN DOMAIN-CONTAINING PROTEIN-RELATED"/>
    <property type="match status" value="1"/>
</dbReference>
<gene>
    <name evidence="1" type="ORF">N7517_006147</name>
</gene>
<reference evidence="1" key="2">
    <citation type="journal article" date="2023" name="IMA Fungus">
        <title>Comparative genomic study of the Penicillium genus elucidates a diverse pangenome and 15 lateral gene transfer events.</title>
        <authorList>
            <person name="Petersen C."/>
            <person name="Sorensen T."/>
            <person name="Nielsen M.R."/>
            <person name="Sondergaard T.E."/>
            <person name="Sorensen J.L."/>
            <person name="Fitzpatrick D.A."/>
            <person name="Frisvad J.C."/>
            <person name="Nielsen K.L."/>
        </authorList>
    </citation>
    <scope>NUCLEOTIDE SEQUENCE</scope>
    <source>
        <strain evidence="1">IBT 3081</strain>
    </source>
</reference>
<name>A0A9W9VC91_9EURO</name>
<dbReference type="AlphaFoldDB" id="A0A9W9VC91"/>
<dbReference type="GeneID" id="81463060"/>
<reference evidence="1" key="1">
    <citation type="submission" date="2022-12" db="EMBL/GenBank/DDBJ databases">
        <authorList>
            <person name="Petersen C."/>
        </authorList>
    </citation>
    <scope>NUCLEOTIDE SEQUENCE</scope>
    <source>
        <strain evidence="1">IBT 3081</strain>
    </source>
</reference>
<evidence type="ECO:0000313" key="1">
    <source>
        <dbReference type="EMBL" id="KAJ5374141.1"/>
    </source>
</evidence>
<sequence length="193" mass="21478">MARDLEVSSLQLKMEDTMSSTTTEDGRCDTPTFSSVCGESIDNFPSRHSVATPSRNCPWKGRSYIIRDPATNLVIGLQKGILRLMPERSGHGCGIYWSCVESDHMFLGFQNLVSGTFIGHNNKNKFIAEAKVLNDFESFCVRAHPDGGYLLLVKQGRGFLPMRVDGGTRLVVSTNRDEGIVWEFIRVEDGDVI</sequence>
<organism evidence="1 2">
    <name type="scientific">Penicillium concentricum</name>
    <dbReference type="NCBI Taxonomy" id="293559"/>
    <lineage>
        <taxon>Eukaryota</taxon>
        <taxon>Fungi</taxon>
        <taxon>Dikarya</taxon>
        <taxon>Ascomycota</taxon>
        <taxon>Pezizomycotina</taxon>
        <taxon>Eurotiomycetes</taxon>
        <taxon>Eurotiomycetidae</taxon>
        <taxon>Eurotiales</taxon>
        <taxon>Aspergillaceae</taxon>
        <taxon>Penicillium</taxon>
    </lineage>
</organism>
<evidence type="ECO:0008006" key="3">
    <source>
        <dbReference type="Google" id="ProtNLM"/>
    </source>
</evidence>
<dbReference type="RefSeq" id="XP_056580127.1">
    <property type="nucleotide sequence ID" value="XM_056723877.1"/>
</dbReference>
<evidence type="ECO:0000313" key="2">
    <source>
        <dbReference type="Proteomes" id="UP001147752"/>
    </source>
</evidence>
<dbReference type="OrthoDB" id="5289641at2759"/>